<reference evidence="1 3" key="1">
    <citation type="submission" date="2017-11" db="EMBL/GenBank/DDBJ databases">
        <title>Complete genome sequence of Streptomyces lavendulae subsp. lavendulae CCM 3239 (formerly 'Streptomyces aureofaciens CCM 3239'), the producer of the angucycline-type antibiotic auricin.</title>
        <authorList>
            <person name="Busche T."/>
            <person name="Novakova R."/>
            <person name="Al'Dilaimi A."/>
            <person name="Homerova D."/>
            <person name="Feckova L."/>
            <person name="Rezuchova B."/>
            <person name="Mingyar E."/>
            <person name="Csolleiova D."/>
            <person name="Bekeova C."/>
            <person name="Winkler A."/>
            <person name="Sevcikova B."/>
            <person name="Kalinowski J."/>
            <person name="Kormanec J."/>
            <person name="Ruckert C."/>
        </authorList>
    </citation>
    <scope>NUCLEOTIDE SEQUENCE [LARGE SCALE GENOMIC DNA]</scope>
    <source>
        <strain evidence="1 3">CCM 3239</strain>
    </source>
</reference>
<evidence type="ECO:0000313" key="2">
    <source>
        <dbReference type="EMBL" id="ATZ29529.1"/>
    </source>
</evidence>
<protein>
    <submittedName>
        <fullName evidence="1">Uncharacterized protein</fullName>
    </submittedName>
</protein>
<dbReference type="KEGG" id="slx:SLAV_38830"/>
<organism evidence="1 3">
    <name type="scientific">Streptomyces lavendulae subsp. lavendulae</name>
    <dbReference type="NCBI Taxonomy" id="58340"/>
    <lineage>
        <taxon>Bacteria</taxon>
        <taxon>Bacillati</taxon>
        <taxon>Actinomycetota</taxon>
        <taxon>Actinomycetes</taxon>
        <taxon>Kitasatosporales</taxon>
        <taxon>Streptomycetaceae</taxon>
        <taxon>Streptomyces</taxon>
    </lineage>
</organism>
<dbReference type="EMBL" id="CP024985">
    <property type="protein sequence ID" value="ATZ22042.1"/>
    <property type="molecule type" value="Genomic_DNA"/>
</dbReference>
<proteinExistence type="predicted"/>
<keyword evidence="3" id="KW-1185">Reference proteome</keyword>
<evidence type="ECO:0000313" key="3">
    <source>
        <dbReference type="Proteomes" id="UP000231791"/>
    </source>
</evidence>
<dbReference type="KEGG" id="slx:SLAV_00560"/>
<gene>
    <name evidence="1" type="ORF">SLAV_00560</name>
    <name evidence="2" type="ORF">SLAV_38830</name>
</gene>
<accession>A0A2K8P5L3</accession>
<evidence type="ECO:0000313" key="1">
    <source>
        <dbReference type="EMBL" id="ATZ22042.1"/>
    </source>
</evidence>
<name>A0A2K8P5L3_STRLA</name>
<sequence>MALLRRALALLVDAGQWRVDDPPILVVLDAGHGAPRISHPLADLPVEVLGAAATAQAWDRLHPWLNRRAARGDHEGPLPVTEGTVIRLTVERLPSSGAE</sequence>
<dbReference type="Proteomes" id="UP000231791">
    <property type="component" value="Chromosome"/>
</dbReference>
<dbReference type="EMBL" id="CP024985">
    <property type="protein sequence ID" value="ATZ29529.1"/>
    <property type="molecule type" value="Genomic_DNA"/>
</dbReference>
<dbReference type="AlphaFoldDB" id="A0A2K8P5L3"/>